<dbReference type="STRING" id="1120980.GCA_000745955_01457"/>
<accession>A0A376BV13</accession>
<dbReference type="OrthoDB" id="1456570at2"/>
<dbReference type="AlphaFoldDB" id="A0A376BV13"/>
<evidence type="ECO:0000313" key="2">
    <source>
        <dbReference type="Proteomes" id="UP000254209"/>
    </source>
</evidence>
<keyword evidence="2" id="KW-1185">Reference proteome</keyword>
<name>A0A376BV13_9NEIS</name>
<evidence type="ECO:0000313" key="1">
    <source>
        <dbReference type="EMBL" id="SSY80174.1"/>
    </source>
</evidence>
<sequence length="219" mass="26460">MTDSRPIEWGFFRQPEKYFQYEKQEKSMRNKKKQAIRQNRIDSIMQIVRHHAQIWDTEREILAHKIIDAFYDTQLGNGIGFYEANAHDDYSPDWQMWRSKDERIYWEKILAMVNQNCPYPQQFHPMSAFTFMDNLGRHFALPCYLLWELQGRDYFTCYHLASAYSTNDLPLNKTQQIVLFEFVQFMSHLYQQNADDVNLAEWDKVHAHLSKQFMYFQAA</sequence>
<reference evidence="1 2" key="1">
    <citation type="submission" date="2018-06" db="EMBL/GenBank/DDBJ databases">
        <authorList>
            <consortium name="Pathogen Informatics"/>
            <person name="Doyle S."/>
        </authorList>
    </citation>
    <scope>NUCLEOTIDE SEQUENCE [LARGE SCALE GENOMIC DNA]</scope>
    <source>
        <strain evidence="1 2">NCTC10283</strain>
    </source>
</reference>
<proteinExistence type="predicted"/>
<dbReference type="RefSeq" id="WP_051968517.1">
    <property type="nucleotide sequence ID" value="NZ_UFSO01000003.1"/>
</dbReference>
<protein>
    <submittedName>
        <fullName evidence="1">Uncharacterized protein</fullName>
    </submittedName>
</protein>
<dbReference type="InterPro" id="IPR046560">
    <property type="entry name" value="DUF6714"/>
</dbReference>
<dbReference type="Pfam" id="PF20461">
    <property type="entry name" value="DUF6714"/>
    <property type="match status" value="1"/>
</dbReference>
<gene>
    <name evidence="1" type="ORF">NCTC10283_01728</name>
</gene>
<dbReference type="Proteomes" id="UP000254209">
    <property type="component" value="Unassembled WGS sequence"/>
</dbReference>
<dbReference type="EMBL" id="UFSO01000003">
    <property type="protein sequence ID" value="SSY80174.1"/>
    <property type="molecule type" value="Genomic_DNA"/>
</dbReference>
<organism evidence="1 2">
    <name type="scientific">Alysiella crassa</name>
    <dbReference type="NCBI Taxonomy" id="153491"/>
    <lineage>
        <taxon>Bacteria</taxon>
        <taxon>Pseudomonadati</taxon>
        <taxon>Pseudomonadota</taxon>
        <taxon>Betaproteobacteria</taxon>
        <taxon>Neisseriales</taxon>
        <taxon>Neisseriaceae</taxon>
        <taxon>Alysiella</taxon>
    </lineage>
</organism>